<reference evidence="1" key="1">
    <citation type="submission" date="2021-06" db="EMBL/GenBank/DDBJ databases">
        <authorList>
            <person name="Kallberg Y."/>
            <person name="Tangrot J."/>
            <person name="Rosling A."/>
        </authorList>
    </citation>
    <scope>NUCLEOTIDE SEQUENCE</scope>
    <source>
        <strain evidence="1">FL966</strain>
    </source>
</reference>
<organism evidence="1 2">
    <name type="scientific">Cetraspora pellucida</name>
    <dbReference type="NCBI Taxonomy" id="1433469"/>
    <lineage>
        <taxon>Eukaryota</taxon>
        <taxon>Fungi</taxon>
        <taxon>Fungi incertae sedis</taxon>
        <taxon>Mucoromycota</taxon>
        <taxon>Glomeromycotina</taxon>
        <taxon>Glomeromycetes</taxon>
        <taxon>Diversisporales</taxon>
        <taxon>Gigasporaceae</taxon>
        <taxon>Cetraspora</taxon>
    </lineage>
</organism>
<accession>A0A9N9IZE1</accession>
<dbReference type="Proteomes" id="UP000789759">
    <property type="component" value="Unassembled WGS sequence"/>
</dbReference>
<dbReference type="OrthoDB" id="431150at2759"/>
<evidence type="ECO:0000313" key="2">
    <source>
        <dbReference type="Proteomes" id="UP000789759"/>
    </source>
</evidence>
<comment type="caution">
    <text evidence="1">The sequence shown here is derived from an EMBL/GenBank/DDBJ whole genome shotgun (WGS) entry which is preliminary data.</text>
</comment>
<dbReference type="AlphaFoldDB" id="A0A9N9IZE1"/>
<evidence type="ECO:0000313" key="1">
    <source>
        <dbReference type="EMBL" id="CAG8754882.1"/>
    </source>
</evidence>
<dbReference type="EMBL" id="CAJVQA010018584">
    <property type="protein sequence ID" value="CAG8754882.1"/>
    <property type="molecule type" value="Genomic_DNA"/>
</dbReference>
<feature type="non-terminal residue" evidence="1">
    <location>
        <position position="69"/>
    </location>
</feature>
<protein>
    <submittedName>
        <fullName evidence="1">16542_t:CDS:1</fullName>
    </submittedName>
</protein>
<name>A0A9N9IZE1_9GLOM</name>
<proteinExistence type="predicted"/>
<keyword evidence="2" id="KW-1185">Reference proteome</keyword>
<gene>
    <name evidence="1" type="ORF">CPELLU_LOCUS14945</name>
</gene>
<sequence length="69" mass="7976">MSKVPSLFQTISHPSEISALIQFIFYKPKNILKIKSENKQKIRCYEFLDQTSRSFAAVIKQLDDAVRDA</sequence>